<keyword evidence="1" id="KW-0732">Signal</keyword>
<dbReference type="AlphaFoldDB" id="A0A3N4LRI8"/>
<protein>
    <recommendedName>
        <fullName evidence="2">WD-like domain-containing protein</fullName>
    </recommendedName>
</protein>
<name>A0A3N4LRI8_9PEZI</name>
<sequence>MLFTNAVTLAIVVITMGAIQSHAGPIIPRADEELVVISVETIGDQTLHWYGLSNDVPTPAPLTKKACGDNIVTCSGSRQASTISCRVLLNTLKSSGGNTVPRSPRAVCLSQSGNQCCTSWAKEMSNPLYFRNLAPAVEKIINNCAGGNVSGLTRDTNLAGTCTTQCLSNRPNGCS</sequence>
<dbReference type="EMBL" id="ML121537">
    <property type="protein sequence ID" value="RPB25476.1"/>
    <property type="molecule type" value="Genomic_DNA"/>
</dbReference>
<organism evidence="3 4">
    <name type="scientific">Terfezia boudieri ATCC MYA-4762</name>
    <dbReference type="NCBI Taxonomy" id="1051890"/>
    <lineage>
        <taxon>Eukaryota</taxon>
        <taxon>Fungi</taxon>
        <taxon>Dikarya</taxon>
        <taxon>Ascomycota</taxon>
        <taxon>Pezizomycotina</taxon>
        <taxon>Pezizomycetes</taxon>
        <taxon>Pezizales</taxon>
        <taxon>Pezizaceae</taxon>
        <taxon>Terfezia</taxon>
    </lineage>
</organism>
<evidence type="ECO:0000256" key="1">
    <source>
        <dbReference type="SAM" id="SignalP"/>
    </source>
</evidence>
<dbReference type="Proteomes" id="UP000267821">
    <property type="component" value="Unassembled WGS sequence"/>
</dbReference>
<feature type="signal peptide" evidence="1">
    <location>
        <begin position="1"/>
        <end position="23"/>
    </location>
</feature>
<keyword evidence="4" id="KW-1185">Reference proteome</keyword>
<evidence type="ECO:0000313" key="3">
    <source>
        <dbReference type="EMBL" id="RPB25476.1"/>
    </source>
</evidence>
<feature type="chain" id="PRO_5018276578" description="WD-like domain-containing protein" evidence="1">
    <location>
        <begin position="24"/>
        <end position="175"/>
    </location>
</feature>
<dbReference type="InterPro" id="IPR046925">
    <property type="entry name" value="WD-like_fungi"/>
</dbReference>
<accession>A0A3N4LRI8</accession>
<reference evidence="3 4" key="1">
    <citation type="journal article" date="2018" name="Nat. Ecol. Evol.">
        <title>Pezizomycetes genomes reveal the molecular basis of ectomycorrhizal truffle lifestyle.</title>
        <authorList>
            <person name="Murat C."/>
            <person name="Payen T."/>
            <person name="Noel B."/>
            <person name="Kuo A."/>
            <person name="Morin E."/>
            <person name="Chen J."/>
            <person name="Kohler A."/>
            <person name="Krizsan K."/>
            <person name="Balestrini R."/>
            <person name="Da Silva C."/>
            <person name="Montanini B."/>
            <person name="Hainaut M."/>
            <person name="Levati E."/>
            <person name="Barry K.W."/>
            <person name="Belfiori B."/>
            <person name="Cichocki N."/>
            <person name="Clum A."/>
            <person name="Dockter R.B."/>
            <person name="Fauchery L."/>
            <person name="Guy J."/>
            <person name="Iotti M."/>
            <person name="Le Tacon F."/>
            <person name="Lindquist E.A."/>
            <person name="Lipzen A."/>
            <person name="Malagnac F."/>
            <person name="Mello A."/>
            <person name="Molinier V."/>
            <person name="Miyauchi S."/>
            <person name="Poulain J."/>
            <person name="Riccioni C."/>
            <person name="Rubini A."/>
            <person name="Sitrit Y."/>
            <person name="Splivallo R."/>
            <person name="Traeger S."/>
            <person name="Wang M."/>
            <person name="Zifcakova L."/>
            <person name="Wipf D."/>
            <person name="Zambonelli A."/>
            <person name="Paolocci F."/>
            <person name="Nowrousian M."/>
            <person name="Ottonello S."/>
            <person name="Baldrian P."/>
            <person name="Spatafora J.W."/>
            <person name="Henrissat B."/>
            <person name="Nagy L.G."/>
            <person name="Aury J.M."/>
            <person name="Wincker P."/>
            <person name="Grigoriev I.V."/>
            <person name="Bonfante P."/>
            <person name="Martin F.M."/>
        </authorList>
    </citation>
    <scope>NUCLEOTIDE SEQUENCE [LARGE SCALE GENOMIC DNA]</scope>
    <source>
        <strain evidence="3 4">ATCC MYA-4762</strain>
    </source>
</reference>
<evidence type="ECO:0000259" key="2">
    <source>
        <dbReference type="Pfam" id="PF20493"/>
    </source>
</evidence>
<feature type="domain" description="WD-like" evidence="2">
    <location>
        <begin position="68"/>
        <end position="174"/>
    </location>
</feature>
<evidence type="ECO:0000313" key="4">
    <source>
        <dbReference type="Proteomes" id="UP000267821"/>
    </source>
</evidence>
<proteinExistence type="predicted"/>
<dbReference type="OrthoDB" id="3853793at2759"/>
<dbReference type="Pfam" id="PF20493">
    <property type="entry name" value="WD-like_fungi"/>
    <property type="match status" value="1"/>
</dbReference>
<gene>
    <name evidence="3" type="ORF">L211DRAFT_783095</name>
</gene>
<dbReference type="InParanoid" id="A0A3N4LRI8"/>